<dbReference type="Proteomes" id="UP000030765">
    <property type="component" value="Unassembled WGS sequence"/>
</dbReference>
<accession>A0A084VH47</accession>
<reference evidence="3" key="2">
    <citation type="submission" date="2020-05" db="UniProtKB">
        <authorList>
            <consortium name="EnsemblMetazoa"/>
        </authorList>
    </citation>
    <scope>IDENTIFICATION</scope>
</reference>
<feature type="compositionally biased region" description="Basic and acidic residues" evidence="1">
    <location>
        <begin position="242"/>
        <end position="270"/>
    </location>
</feature>
<evidence type="ECO:0000256" key="1">
    <source>
        <dbReference type="SAM" id="MobiDB-lite"/>
    </source>
</evidence>
<dbReference type="VEuPathDB" id="VectorBase:ASIC004508"/>
<feature type="compositionally biased region" description="Polar residues" evidence="1">
    <location>
        <begin position="171"/>
        <end position="181"/>
    </location>
</feature>
<sequence length="335" mass="36463">MNLPQTPVLGGNIIRRLYVRLNISGLWRKLDVEFRILSVADHTEPGSIDRAAAFLPACFGPETVAREHASDVGPERAEGQWLPLVWVSIRTTTAARQGNAAGKFFPGFGVAPSAVFSYDLLQLEMTPYKNEPGEARYAAVLVCEITHRQSESRDDSQGPYHMDLPPARLPTPTQLGRSKINTKPPRTITTSGYEAAAEKRSTGGFSYTHAYTNKLSAGGCRHPGVGVGVGGEKTPTTIPPNQDKHNREKERWKCGAERDRKLGKGAGERKWKVRSGKTDNHRRRAGCGVVREGEKEKGKPPPKEADVEGEEGGGGASGSGREKAAPRKTRDGRAY</sequence>
<feature type="compositionally biased region" description="Basic and acidic residues" evidence="1">
    <location>
        <begin position="320"/>
        <end position="335"/>
    </location>
</feature>
<organism evidence="2">
    <name type="scientific">Anopheles sinensis</name>
    <name type="common">Mosquito</name>
    <dbReference type="NCBI Taxonomy" id="74873"/>
    <lineage>
        <taxon>Eukaryota</taxon>
        <taxon>Metazoa</taxon>
        <taxon>Ecdysozoa</taxon>
        <taxon>Arthropoda</taxon>
        <taxon>Hexapoda</taxon>
        <taxon>Insecta</taxon>
        <taxon>Pterygota</taxon>
        <taxon>Neoptera</taxon>
        <taxon>Endopterygota</taxon>
        <taxon>Diptera</taxon>
        <taxon>Nematocera</taxon>
        <taxon>Culicoidea</taxon>
        <taxon>Culicidae</taxon>
        <taxon>Anophelinae</taxon>
        <taxon>Anopheles</taxon>
    </lineage>
</organism>
<evidence type="ECO:0000313" key="2">
    <source>
        <dbReference type="EMBL" id="KFB37291.1"/>
    </source>
</evidence>
<dbReference type="AlphaFoldDB" id="A0A084VH47"/>
<evidence type="ECO:0000313" key="4">
    <source>
        <dbReference type="Proteomes" id="UP000030765"/>
    </source>
</evidence>
<feature type="region of interest" description="Disordered" evidence="1">
    <location>
        <begin position="149"/>
        <end position="188"/>
    </location>
</feature>
<keyword evidence="4" id="KW-1185">Reference proteome</keyword>
<feature type="region of interest" description="Disordered" evidence="1">
    <location>
        <begin position="227"/>
        <end position="335"/>
    </location>
</feature>
<feature type="compositionally biased region" description="Basic and acidic residues" evidence="1">
    <location>
        <begin position="291"/>
        <end position="306"/>
    </location>
</feature>
<name>A0A084VH47_ANOSI</name>
<proteinExistence type="predicted"/>
<reference evidence="2 4" key="1">
    <citation type="journal article" date="2014" name="BMC Genomics">
        <title>Genome sequence of Anopheles sinensis provides insight into genetics basis of mosquito competence for malaria parasites.</title>
        <authorList>
            <person name="Zhou D."/>
            <person name="Zhang D."/>
            <person name="Ding G."/>
            <person name="Shi L."/>
            <person name="Hou Q."/>
            <person name="Ye Y."/>
            <person name="Xu Y."/>
            <person name="Zhou H."/>
            <person name="Xiong C."/>
            <person name="Li S."/>
            <person name="Yu J."/>
            <person name="Hong S."/>
            <person name="Yu X."/>
            <person name="Zou P."/>
            <person name="Chen C."/>
            <person name="Chang X."/>
            <person name="Wang W."/>
            <person name="Lv Y."/>
            <person name="Sun Y."/>
            <person name="Ma L."/>
            <person name="Shen B."/>
            <person name="Zhu C."/>
        </authorList>
    </citation>
    <scope>NUCLEOTIDE SEQUENCE [LARGE SCALE GENOMIC DNA]</scope>
</reference>
<dbReference type="EnsemblMetazoa" id="ASIC004508-RA">
    <property type="protein sequence ID" value="ASIC004508-PA"/>
    <property type="gene ID" value="ASIC004508"/>
</dbReference>
<dbReference type="EMBL" id="KE524841">
    <property type="protein sequence ID" value="KFB37291.1"/>
    <property type="molecule type" value="Genomic_DNA"/>
</dbReference>
<dbReference type="EMBL" id="ATLV01013142">
    <property type="status" value="NOT_ANNOTATED_CDS"/>
    <property type="molecule type" value="Genomic_DNA"/>
</dbReference>
<evidence type="ECO:0000313" key="3">
    <source>
        <dbReference type="EnsemblMetazoa" id="ASIC004508-PA"/>
    </source>
</evidence>
<gene>
    <name evidence="2" type="ORF">ZHAS_00004508</name>
</gene>
<feature type="compositionally biased region" description="Basic residues" evidence="1">
    <location>
        <begin position="271"/>
        <end position="285"/>
    </location>
</feature>
<protein>
    <submittedName>
        <fullName evidence="2 3">Uncharacterized protein</fullName>
    </submittedName>
</protein>